<gene>
    <name evidence="2" type="ORF">SAMN04487860_101252</name>
</gene>
<feature type="chain" id="PRO_5012522927" description="Lipoprotein" evidence="1">
    <location>
        <begin position="22"/>
        <end position="213"/>
    </location>
</feature>
<dbReference type="PROSITE" id="PS51257">
    <property type="entry name" value="PROKAR_LIPOPROTEIN"/>
    <property type="match status" value="1"/>
</dbReference>
<evidence type="ECO:0000313" key="2">
    <source>
        <dbReference type="EMBL" id="SHM14644.1"/>
    </source>
</evidence>
<evidence type="ECO:0000313" key="3">
    <source>
        <dbReference type="Proteomes" id="UP000184394"/>
    </source>
</evidence>
<evidence type="ECO:0000256" key="1">
    <source>
        <dbReference type="SAM" id="SignalP"/>
    </source>
</evidence>
<feature type="signal peptide" evidence="1">
    <location>
        <begin position="1"/>
        <end position="21"/>
    </location>
</feature>
<sequence length="213" mass="23730">MKRLPLLLLAGAMLFSLTACLEPDKKHDIPFEVAPKVEPHTAPEGTFDVDAVRSMINIKGQHFDLPQLIDDLGKNWEFRYYDRKDYGLKEGSGLATLYYSGVEMGTVSLENCYTGREQDSVMYSIAIKTSDSDIYGITPMVSTIADVEHLIGQPDTVDLVEKPYVHIYHYGINLGEDAHGIVRGHNIAVSFDEQGIVDLVSITYSDLTQQEQG</sequence>
<dbReference type="OrthoDB" id="1819669at2"/>
<name>A0A1M7GE20_RUMFL</name>
<accession>A0A1M7GE20</accession>
<dbReference type="EMBL" id="FRCT01000001">
    <property type="protein sequence ID" value="SHM14644.1"/>
    <property type="molecule type" value="Genomic_DNA"/>
</dbReference>
<dbReference type="AlphaFoldDB" id="A0A1M7GE20"/>
<proteinExistence type="predicted"/>
<dbReference type="RefSeq" id="WP_072947932.1">
    <property type="nucleotide sequence ID" value="NZ_FRCT01000001.1"/>
</dbReference>
<keyword evidence="1" id="KW-0732">Signal</keyword>
<protein>
    <recommendedName>
        <fullName evidence="4">Lipoprotein</fullName>
    </recommendedName>
</protein>
<evidence type="ECO:0008006" key="4">
    <source>
        <dbReference type="Google" id="ProtNLM"/>
    </source>
</evidence>
<reference evidence="2 3" key="1">
    <citation type="submission" date="2016-11" db="EMBL/GenBank/DDBJ databases">
        <authorList>
            <person name="Jaros S."/>
            <person name="Januszkiewicz K."/>
            <person name="Wedrychowicz H."/>
        </authorList>
    </citation>
    <scope>NUCLEOTIDE SEQUENCE [LARGE SCALE GENOMIC DNA]</scope>
    <source>
        <strain evidence="2 3">Y1</strain>
    </source>
</reference>
<dbReference type="Proteomes" id="UP000184394">
    <property type="component" value="Unassembled WGS sequence"/>
</dbReference>
<organism evidence="2 3">
    <name type="scientific">Ruminococcus flavefaciens</name>
    <dbReference type="NCBI Taxonomy" id="1265"/>
    <lineage>
        <taxon>Bacteria</taxon>
        <taxon>Bacillati</taxon>
        <taxon>Bacillota</taxon>
        <taxon>Clostridia</taxon>
        <taxon>Eubacteriales</taxon>
        <taxon>Oscillospiraceae</taxon>
        <taxon>Ruminococcus</taxon>
    </lineage>
</organism>